<feature type="transmembrane region" description="Helical" evidence="1">
    <location>
        <begin position="27"/>
        <end position="48"/>
    </location>
</feature>
<feature type="transmembrane region" description="Helical" evidence="1">
    <location>
        <begin position="117"/>
        <end position="138"/>
    </location>
</feature>
<protein>
    <submittedName>
        <fullName evidence="2">Uncharacterized protein</fullName>
    </submittedName>
</protein>
<dbReference type="RefSeq" id="WP_367992876.1">
    <property type="nucleotide sequence ID" value="NZ_JBFPJR010000010.1"/>
</dbReference>
<name>A0ABV3SWZ4_9ACTN</name>
<keyword evidence="1" id="KW-0812">Transmembrane</keyword>
<organism evidence="2 3">
    <name type="scientific">Nocardioides eburneus</name>
    <dbReference type="NCBI Taxonomy" id="3231482"/>
    <lineage>
        <taxon>Bacteria</taxon>
        <taxon>Bacillati</taxon>
        <taxon>Actinomycetota</taxon>
        <taxon>Actinomycetes</taxon>
        <taxon>Propionibacteriales</taxon>
        <taxon>Nocardioidaceae</taxon>
        <taxon>Nocardioides</taxon>
    </lineage>
</organism>
<feature type="transmembrane region" description="Helical" evidence="1">
    <location>
        <begin position="89"/>
        <end position="110"/>
    </location>
</feature>
<reference evidence="2 3" key="1">
    <citation type="submission" date="2024-07" db="EMBL/GenBank/DDBJ databases">
        <authorList>
            <person name="Lee S."/>
            <person name="Kang M."/>
        </authorList>
    </citation>
    <scope>NUCLEOTIDE SEQUENCE [LARGE SCALE GENOMIC DNA]</scope>
    <source>
        <strain evidence="2 3">DS6</strain>
    </source>
</reference>
<gene>
    <name evidence="2" type="ORF">AB3X52_07545</name>
</gene>
<comment type="caution">
    <text evidence="2">The sequence shown here is derived from an EMBL/GenBank/DDBJ whole genome shotgun (WGS) entry which is preliminary data.</text>
</comment>
<dbReference type="EMBL" id="JBFPJR010000010">
    <property type="protein sequence ID" value="MEX0427466.1"/>
    <property type="molecule type" value="Genomic_DNA"/>
</dbReference>
<evidence type="ECO:0000313" key="3">
    <source>
        <dbReference type="Proteomes" id="UP001556631"/>
    </source>
</evidence>
<keyword evidence="3" id="KW-1185">Reference proteome</keyword>
<accession>A0ABV3SWZ4</accession>
<evidence type="ECO:0000256" key="1">
    <source>
        <dbReference type="SAM" id="Phobius"/>
    </source>
</evidence>
<keyword evidence="1" id="KW-0472">Membrane</keyword>
<dbReference type="Proteomes" id="UP001556631">
    <property type="component" value="Unassembled WGS sequence"/>
</dbReference>
<keyword evidence="1" id="KW-1133">Transmembrane helix</keyword>
<feature type="transmembrane region" description="Helical" evidence="1">
    <location>
        <begin position="144"/>
        <end position="165"/>
    </location>
</feature>
<evidence type="ECO:0000313" key="2">
    <source>
        <dbReference type="EMBL" id="MEX0427466.1"/>
    </source>
</evidence>
<sequence>MTERRTEPLAGVPLADEVDPRPATLTWALRLIGILVLFSGFVVLLVAIRHDDLLRAWAEGNPSARRILQTQGLEALKHPGEFDIKPPHFVAPALTLWGVVAGLLGVLAVFLRNGFEWARIVTTLVMLATAVASVGGILTGPPALFVVLTLVAIAIGVAAIVAMWMPATTGYLHPRGDDELARLRERARV</sequence>
<proteinExistence type="predicted"/>